<evidence type="ECO:0000259" key="1">
    <source>
        <dbReference type="Pfam" id="PF04717"/>
    </source>
</evidence>
<proteinExistence type="predicted"/>
<dbReference type="Gene3D" id="2.40.50.230">
    <property type="entry name" value="Gp5 N-terminal domain"/>
    <property type="match status" value="1"/>
</dbReference>
<reference evidence="2 3" key="1">
    <citation type="submission" date="2016-10" db="EMBL/GenBank/DDBJ databases">
        <authorList>
            <person name="de Groot N.N."/>
        </authorList>
    </citation>
    <scope>NUCLEOTIDE SEQUENCE [LARGE SCALE GENOMIC DNA]</scope>
    <source>
        <strain evidence="2 3">DSM 25232</strain>
    </source>
</reference>
<dbReference type="EMBL" id="FOAB01000004">
    <property type="protein sequence ID" value="SEL43521.1"/>
    <property type="molecule type" value="Genomic_DNA"/>
</dbReference>
<organism evidence="2 3">
    <name type="scientific">Aquimarina amphilecti</name>
    <dbReference type="NCBI Taxonomy" id="1038014"/>
    <lineage>
        <taxon>Bacteria</taxon>
        <taxon>Pseudomonadati</taxon>
        <taxon>Bacteroidota</taxon>
        <taxon>Flavobacteriia</taxon>
        <taxon>Flavobacteriales</taxon>
        <taxon>Flavobacteriaceae</taxon>
        <taxon>Aquimarina</taxon>
    </lineage>
</organism>
<name>A0A1H7Q5T4_AQUAM</name>
<sequence length="586" mass="64577">MALQSKLDIYIGDTPITSFKTFSLKQKITEHHDFELVCRTDVLEQLSGEMVSQTKNFLGESFVVQIKALGFVGGYKELAFKGIVTSVNSTKGFQNSTGDSVVISGKSSSIIADDGPHYASHNDVPLSDILQKTFQGYDTSMLTLSFDPTKTDALHYSVQQNESSYEYATRLAAQYSEWFYYNGSTLVFGKTKYDTVPLSYGVDLQEFSLELAPKPNKYKYFTNDYLTDEQHEKSTVDVDTGVNGYNQFTNDKSESIFSKETAVYINSYDDAKLKQRLDTHVIQQKKAAVVNQVIIKGKSDNPGVNLGDVVTIQDDMTGYGSFRIIKVTHAASENGKYYNEFEGITAELDVYPNTDMMAFPKSETQVATVMENVDPDGLSRIRVQFPWQKPYGELTPWLRVVSPHAGGEKGFHFIPEKGEEVLIGFEGGNAERPYVMGSMYTGSAQPGAFQSDANDIKAIQSRSGTKLVLDDKEGSTTITDQGTAGIKLDGKGVAVTNAQERNEVNIGDKSSLFIMDKDGNIVFEGKKQFQIIIGESSLIMDKEGNIAINGKNIIINGKESLDNRSSGSQVLLNDNAKVTGSKVDIN</sequence>
<gene>
    <name evidence="2" type="ORF">SAMN04487910_2447</name>
</gene>
<dbReference type="Pfam" id="PF04717">
    <property type="entry name" value="Phage_base_V"/>
    <property type="match status" value="1"/>
</dbReference>
<dbReference type="SUPFAM" id="SSF69255">
    <property type="entry name" value="gp5 N-terminal domain-like"/>
    <property type="match status" value="1"/>
</dbReference>
<accession>A0A1H7Q5T4</accession>
<dbReference type="InterPro" id="IPR006531">
    <property type="entry name" value="Gp5/Vgr_OB"/>
</dbReference>
<dbReference type="SUPFAM" id="SSF69279">
    <property type="entry name" value="Phage tail proteins"/>
    <property type="match status" value="1"/>
</dbReference>
<evidence type="ECO:0000313" key="2">
    <source>
        <dbReference type="EMBL" id="SEL43521.1"/>
    </source>
</evidence>
<dbReference type="OrthoDB" id="7033094at2"/>
<dbReference type="Pfam" id="PF05954">
    <property type="entry name" value="Phage_GPD"/>
    <property type="match status" value="1"/>
</dbReference>
<dbReference type="RefSeq" id="WP_091408725.1">
    <property type="nucleotide sequence ID" value="NZ_FOAB01000004.1"/>
</dbReference>
<dbReference type="InterPro" id="IPR037026">
    <property type="entry name" value="Vgr_OB-fold_dom_sf"/>
</dbReference>
<protein>
    <submittedName>
        <fullName evidence="2">Uncharacterized conserved protein, implicated in type VI secretion and phage assembly</fullName>
    </submittedName>
</protein>
<dbReference type="AlphaFoldDB" id="A0A1H7Q5T4"/>
<feature type="domain" description="Gp5/Type VI secretion system Vgr protein OB-fold" evidence="1">
    <location>
        <begin position="366"/>
        <end position="440"/>
    </location>
</feature>
<dbReference type="STRING" id="1038014.SAMN04487910_2447"/>
<dbReference type="Proteomes" id="UP000198521">
    <property type="component" value="Unassembled WGS sequence"/>
</dbReference>
<evidence type="ECO:0000313" key="3">
    <source>
        <dbReference type="Proteomes" id="UP000198521"/>
    </source>
</evidence>
<keyword evidence="3" id="KW-1185">Reference proteome</keyword>